<dbReference type="Pfam" id="PF21010">
    <property type="entry name" value="HA2_C"/>
    <property type="match status" value="1"/>
</dbReference>
<comment type="caution">
    <text evidence="6">The sequence shown here is derived from an EMBL/GenBank/DDBJ whole genome shotgun (WGS) entry which is preliminary data.</text>
</comment>
<dbReference type="PANTHER" id="PTHR18934">
    <property type="entry name" value="ATP-DEPENDENT RNA HELICASE"/>
    <property type="match status" value="1"/>
</dbReference>
<evidence type="ECO:0000313" key="6">
    <source>
        <dbReference type="EMBL" id="CAK0856323.1"/>
    </source>
</evidence>
<evidence type="ECO:0000256" key="3">
    <source>
        <dbReference type="ARBA" id="ARBA00022806"/>
    </source>
</evidence>
<keyword evidence="4" id="KW-0067">ATP-binding</keyword>
<sequence length="212" mass="22686">MLTSSMDEVVLQTMVICATPVGDIESMLMGSMAAPKREAIGDAVKGLKKIDCLTAQGHLTALGRACASIPVQPNVAKMLLVAGAFRCIKTASVVAAFLSVKNPFQQSPGQGGPGSGADAGKKTGKEYFNKGFNSDHLTSLQAYVEWRRAVKAGRGDDFCDEMGLSPETMDMAHMMAQQFTSFMMEAGYDGNDVREEEGTARRYAVVQRTTPC</sequence>
<dbReference type="EMBL" id="CAUYUJ010015622">
    <property type="protein sequence ID" value="CAK0856323.1"/>
    <property type="molecule type" value="Genomic_DNA"/>
</dbReference>
<evidence type="ECO:0000313" key="7">
    <source>
        <dbReference type="Proteomes" id="UP001189429"/>
    </source>
</evidence>
<evidence type="ECO:0000256" key="1">
    <source>
        <dbReference type="ARBA" id="ARBA00022741"/>
    </source>
</evidence>
<reference evidence="6" key="1">
    <citation type="submission" date="2023-10" db="EMBL/GenBank/DDBJ databases">
        <authorList>
            <person name="Chen Y."/>
            <person name="Shah S."/>
            <person name="Dougan E. K."/>
            <person name="Thang M."/>
            <person name="Chan C."/>
        </authorList>
    </citation>
    <scope>NUCLEOTIDE SEQUENCE [LARGE SCALE GENOMIC DNA]</scope>
</reference>
<organism evidence="6 7">
    <name type="scientific">Prorocentrum cordatum</name>
    <dbReference type="NCBI Taxonomy" id="2364126"/>
    <lineage>
        <taxon>Eukaryota</taxon>
        <taxon>Sar</taxon>
        <taxon>Alveolata</taxon>
        <taxon>Dinophyceae</taxon>
        <taxon>Prorocentrales</taxon>
        <taxon>Prorocentraceae</taxon>
        <taxon>Prorocentrum</taxon>
    </lineage>
</organism>
<feature type="domain" description="Helicase-associated" evidence="5">
    <location>
        <begin position="42"/>
        <end position="140"/>
    </location>
</feature>
<keyword evidence="1" id="KW-0547">Nucleotide-binding</keyword>
<proteinExistence type="predicted"/>
<accession>A0ABN9UAH0</accession>
<keyword evidence="7" id="KW-1185">Reference proteome</keyword>
<dbReference type="Proteomes" id="UP001189429">
    <property type="component" value="Unassembled WGS sequence"/>
</dbReference>
<evidence type="ECO:0000256" key="2">
    <source>
        <dbReference type="ARBA" id="ARBA00022801"/>
    </source>
</evidence>
<dbReference type="SMART" id="SM00847">
    <property type="entry name" value="HA2"/>
    <property type="match status" value="1"/>
</dbReference>
<evidence type="ECO:0000259" key="5">
    <source>
        <dbReference type="SMART" id="SM00847"/>
    </source>
</evidence>
<keyword evidence="3" id="KW-0347">Helicase</keyword>
<keyword evidence="2" id="KW-0378">Hydrolase</keyword>
<gene>
    <name evidence="6" type="ORF">PCOR1329_LOCUS46737</name>
</gene>
<dbReference type="Gene3D" id="1.20.120.1080">
    <property type="match status" value="1"/>
</dbReference>
<name>A0ABN9UAH0_9DINO</name>
<protein>
    <recommendedName>
        <fullName evidence="5">Helicase-associated domain-containing protein</fullName>
    </recommendedName>
</protein>
<evidence type="ECO:0000256" key="4">
    <source>
        <dbReference type="ARBA" id="ARBA00022840"/>
    </source>
</evidence>
<dbReference type="InterPro" id="IPR007502">
    <property type="entry name" value="Helicase-assoc_dom"/>
</dbReference>
<dbReference type="PANTHER" id="PTHR18934:SF237">
    <property type="entry name" value="ATP-DEPENDENT DNA_RNA HELICASE DHX36"/>
    <property type="match status" value="1"/>
</dbReference>